<sequence>MSDLPLAKGEHTDHAQRVVAAFKDKLSQSGRDHVGIKHFEELELLIELAIATAVNQSREDCAQQLETFAKALRAAEYSH</sequence>
<name>A0ABW8PTW6_9GAMM</name>
<dbReference type="Proteomes" id="UP001621714">
    <property type="component" value="Unassembled WGS sequence"/>
</dbReference>
<evidence type="ECO:0000313" key="2">
    <source>
        <dbReference type="Proteomes" id="UP001621714"/>
    </source>
</evidence>
<reference evidence="1 2" key="1">
    <citation type="submission" date="2024-02" db="EMBL/GenBank/DDBJ databases">
        <title>Marinospirillum sp. MEB 164 isolated from Lonar lake sediment.</title>
        <authorList>
            <person name="Joshi A."/>
            <person name="Thite S."/>
        </authorList>
    </citation>
    <scope>NUCLEOTIDE SEQUENCE [LARGE SCALE GENOMIC DNA]</scope>
    <source>
        <strain evidence="1 2">MEB164</strain>
    </source>
</reference>
<evidence type="ECO:0000313" key="1">
    <source>
        <dbReference type="EMBL" id="MFK7159728.1"/>
    </source>
</evidence>
<organism evidence="1 2">
    <name type="scientific">Marinospirillum alkalitolerans</name>
    <dbReference type="NCBI Taxonomy" id="3123374"/>
    <lineage>
        <taxon>Bacteria</taxon>
        <taxon>Pseudomonadati</taxon>
        <taxon>Pseudomonadota</taxon>
        <taxon>Gammaproteobacteria</taxon>
        <taxon>Oceanospirillales</taxon>
        <taxon>Oceanospirillaceae</taxon>
        <taxon>Marinospirillum</taxon>
    </lineage>
</organism>
<protein>
    <recommendedName>
        <fullName evidence="3">Phosphatase</fullName>
    </recommendedName>
</protein>
<dbReference type="RefSeq" id="WP_405336500.1">
    <property type="nucleotide sequence ID" value="NZ_JBANFI010000001.1"/>
</dbReference>
<accession>A0ABW8PTW6</accession>
<comment type="caution">
    <text evidence="1">The sequence shown here is derived from an EMBL/GenBank/DDBJ whole genome shotgun (WGS) entry which is preliminary data.</text>
</comment>
<evidence type="ECO:0008006" key="3">
    <source>
        <dbReference type="Google" id="ProtNLM"/>
    </source>
</evidence>
<gene>
    <name evidence="1" type="ORF">V6U78_01575</name>
</gene>
<dbReference type="EMBL" id="JBANFI010000001">
    <property type="protein sequence ID" value="MFK7159728.1"/>
    <property type="molecule type" value="Genomic_DNA"/>
</dbReference>
<keyword evidence="2" id="KW-1185">Reference proteome</keyword>
<proteinExistence type="predicted"/>